<feature type="domain" description="DCUN1" evidence="3">
    <location>
        <begin position="106"/>
        <end position="300"/>
    </location>
</feature>
<dbReference type="GO" id="GO:0097602">
    <property type="term" value="F:cullin family protein binding"/>
    <property type="evidence" value="ECO:0007669"/>
    <property type="project" value="TreeGrafter"/>
</dbReference>
<keyword evidence="5" id="KW-1185">Reference proteome</keyword>
<dbReference type="AlphaFoldDB" id="A0A814IEW4"/>
<dbReference type="GO" id="GO:0000151">
    <property type="term" value="C:ubiquitin ligase complex"/>
    <property type="evidence" value="ECO:0007669"/>
    <property type="project" value="TreeGrafter"/>
</dbReference>
<evidence type="ECO:0000256" key="1">
    <source>
        <dbReference type="RuleBase" id="RU410713"/>
    </source>
</evidence>
<dbReference type="PANTHER" id="PTHR12281:SF31">
    <property type="entry name" value="DCN1-LIKE PROTEIN 3"/>
    <property type="match status" value="1"/>
</dbReference>
<dbReference type="Gene3D" id="1.10.238.10">
    <property type="entry name" value="EF-hand"/>
    <property type="match status" value="1"/>
</dbReference>
<gene>
    <name evidence="4" type="ORF">XAT740_LOCUS14279</name>
</gene>
<organism evidence="4 5">
    <name type="scientific">Adineta ricciae</name>
    <name type="common">Rotifer</name>
    <dbReference type="NCBI Taxonomy" id="249248"/>
    <lineage>
        <taxon>Eukaryota</taxon>
        <taxon>Metazoa</taxon>
        <taxon>Spiralia</taxon>
        <taxon>Gnathifera</taxon>
        <taxon>Rotifera</taxon>
        <taxon>Eurotatoria</taxon>
        <taxon>Bdelloidea</taxon>
        <taxon>Adinetida</taxon>
        <taxon>Adinetidae</taxon>
        <taxon>Adineta</taxon>
    </lineage>
</organism>
<evidence type="ECO:0000259" key="3">
    <source>
        <dbReference type="PROSITE" id="PS51229"/>
    </source>
</evidence>
<dbReference type="Gene3D" id="1.10.238.200">
    <property type="entry name" value="Cullin, PONY binding domain"/>
    <property type="match status" value="1"/>
</dbReference>
<dbReference type="GO" id="GO:0031624">
    <property type="term" value="F:ubiquitin conjugating enzyme binding"/>
    <property type="evidence" value="ECO:0007669"/>
    <property type="project" value="TreeGrafter"/>
</dbReference>
<dbReference type="Proteomes" id="UP000663828">
    <property type="component" value="Unassembled WGS sequence"/>
</dbReference>
<sequence length="310" mass="36124">MGQCLEKVPSERRLMSHNNHPNQQSASTKHVKKKAKQDATEQQSNHLRHSYRQMNPTTTILEPRRDLPLHKIPELLAKITGTLSSTLSSSSSDTKQQTSSSNVITNSSDRRFLLFKHYSDNDDDELMSLDGILRFCKDLSFEPDCYEVLLFCFVCRAKQMYSLTKDEFIRGLKTLGNHVDNLQDVRTSLLNYDILPYENEFYTWTYHYGLIDGQRCVTTANAISLWRLYYSKGIERPVILNPWLNYLEQDVNNEIPKTITCDTWTIFPQFAKFIQLNGYEAYDDNEAWPCLFDGFVEYQLDQQKPKITLN</sequence>
<dbReference type="Pfam" id="PF03556">
    <property type="entry name" value="Cullin_binding"/>
    <property type="match status" value="1"/>
</dbReference>
<evidence type="ECO:0000256" key="2">
    <source>
        <dbReference type="SAM" id="MobiDB-lite"/>
    </source>
</evidence>
<protein>
    <recommendedName>
        <fullName evidence="1">Defective in cullin neddylation protein</fullName>
    </recommendedName>
</protein>
<dbReference type="PROSITE" id="PS51229">
    <property type="entry name" value="DCUN1"/>
    <property type="match status" value="1"/>
</dbReference>
<name>A0A814IEW4_ADIRI</name>
<dbReference type="InterPro" id="IPR042460">
    <property type="entry name" value="DCN1-like_PONY"/>
</dbReference>
<dbReference type="EMBL" id="CAJNOR010000853">
    <property type="protein sequence ID" value="CAF1021871.1"/>
    <property type="molecule type" value="Genomic_DNA"/>
</dbReference>
<dbReference type="GO" id="GO:0032182">
    <property type="term" value="F:ubiquitin-like protein binding"/>
    <property type="evidence" value="ECO:0007669"/>
    <property type="project" value="TreeGrafter"/>
</dbReference>
<comment type="function">
    <text evidence="1">Neddylation of cullins play an essential role in the regulation of SCF-type complexes activity.</text>
</comment>
<comment type="caution">
    <text evidence="4">The sequence shown here is derived from an EMBL/GenBank/DDBJ whole genome shotgun (WGS) entry which is preliminary data.</text>
</comment>
<dbReference type="InterPro" id="IPR014764">
    <property type="entry name" value="DCN-prot"/>
</dbReference>
<evidence type="ECO:0000313" key="5">
    <source>
        <dbReference type="Proteomes" id="UP000663828"/>
    </source>
</evidence>
<proteinExistence type="predicted"/>
<feature type="region of interest" description="Disordered" evidence="2">
    <location>
        <begin position="1"/>
        <end position="59"/>
    </location>
</feature>
<reference evidence="4" key="1">
    <citation type="submission" date="2021-02" db="EMBL/GenBank/DDBJ databases">
        <authorList>
            <person name="Nowell W R."/>
        </authorList>
    </citation>
    <scope>NUCLEOTIDE SEQUENCE</scope>
</reference>
<evidence type="ECO:0000313" key="4">
    <source>
        <dbReference type="EMBL" id="CAF1021871.1"/>
    </source>
</evidence>
<dbReference type="PANTHER" id="PTHR12281">
    <property type="entry name" value="RP42 RELATED"/>
    <property type="match status" value="1"/>
</dbReference>
<feature type="compositionally biased region" description="Polar residues" evidence="2">
    <location>
        <begin position="16"/>
        <end position="28"/>
    </location>
</feature>
<accession>A0A814IEW4</accession>
<dbReference type="InterPro" id="IPR005176">
    <property type="entry name" value="PONY_dom"/>
</dbReference>
<dbReference type="GO" id="GO:0045116">
    <property type="term" value="P:protein neddylation"/>
    <property type="evidence" value="ECO:0007669"/>
    <property type="project" value="TreeGrafter"/>
</dbReference>